<proteinExistence type="predicted"/>
<feature type="region of interest" description="Disordered" evidence="2">
    <location>
        <begin position="1361"/>
        <end position="1387"/>
    </location>
</feature>
<dbReference type="GeneID" id="8851279"/>
<dbReference type="KEGG" id="ngr:NAEGRDRAFT_50979"/>
<dbReference type="EMBL" id="GG738884">
    <property type="protein sequence ID" value="EFC41644.1"/>
    <property type="molecule type" value="Genomic_DNA"/>
</dbReference>
<keyword evidence="1" id="KW-0175">Coiled coil</keyword>
<feature type="region of interest" description="Disordered" evidence="2">
    <location>
        <begin position="35"/>
        <end position="72"/>
    </location>
</feature>
<feature type="compositionally biased region" description="Polar residues" evidence="2">
    <location>
        <begin position="694"/>
        <end position="721"/>
    </location>
</feature>
<feature type="compositionally biased region" description="Polar residues" evidence="2">
    <location>
        <begin position="734"/>
        <end position="751"/>
    </location>
</feature>
<feature type="coiled-coil region" evidence="1">
    <location>
        <begin position="914"/>
        <end position="941"/>
    </location>
</feature>
<accession>D2VNE5</accession>
<keyword evidence="4" id="KW-1185">Reference proteome</keyword>
<gene>
    <name evidence="3" type="ORF">NAEGRDRAFT_50979</name>
</gene>
<dbReference type="InParanoid" id="D2VNE5"/>
<feature type="compositionally biased region" description="Low complexity" evidence="2">
    <location>
        <begin position="722"/>
        <end position="733"/>
    </location>
</feature>
<evidence type="ECO:0000313" key="4">
    <source>
        <dbReference type="Proteomes" id="UP000006671"/>
    </source>
</evidence>
<reference evidence="3 4" key="1">
    <citation type="journal article" date="2010" name="Cell">
        <title>The genome of Naegleria gruberi illuminates early eukaryotic versatility.</title>
        <authorList>
            <person name="Fritz-Laylin L.K."/>
            <person name="Prochnik S.E."/>
            <person name="Ginger M.L."/>
            <person name="Dacks J.B."/>
            <person name="Carpenter M.L."/>
            <person name="Field M.C."/>
            <person name="Kuo A."/>
            <person name="Paredez A."/>
            <person name="Chapman J."/>
            <person name="Pham J."/>
            <person name="Shu S."/>
            <person name="Neupane R."/>
            <person name="Cipriano M."/>
            <person name="Mancuso J."/>
            <person name="Tu H."/>
            <person name="Salamov A."/>
            <person name="Lindquist E."/>
            <person name="Shapiro H."/>
            <person name="Lucas S."/>
            <person name="Grigoriev I.V."/>
            <person name="Cande W.Z."/>
            <person name="Fulton C."/>
            <person name="Rokhsar D.S."/>
            <person name="Dawson S.C."/>
        </authorList>
    </citation>
    <scope>NUCLEOTIDE SEQUENCE [LARGE SCALE GENOMIC DNA]</scope>
    <source>
        <strain evidence="3 4">NEG-M</strain>
    </source>
</reference>
<name>D2VNE5_NAEGR</name>
<evidence type="ECO:0000313" key="3">
    <source>
        <dbReference type="EMBL" id="EFC41644.1"/>
    </source>
</evidence>
<organism evidence="4">
    <name type="scientific">Naegleria gruberi</name>
    <name type="common">Amoeba</name>
    <dbReference type="NCBI Taxonomy" id="5762"/>
    <lineage>
        <taxon>Eukaryota</taxon>
        <taxon>Discoba</taxon>
        <taxon>Heterolobosea</taxon>
        <taxon>Tetramitia</taxon>
        <taxon>Eutetramitia</taxon>
        <taxon>Vahlkampfiidae</taxon>
        <taxon>Naegleria</taxon>
    </lineage>
</organism>
<evidence type="ECO:0000256" key="2">
    <source>
        <dbReference type="SAM" id="MobiDB-lite"/>
    </source>
</evidence>
<dbReference type="Proteomes" id="UP000006671">
    <property type="component" value="Unassembled WGS sequence"/>
</dbReference>
<sequence length="1387" mass="159457">MTKEEYLQESIRNLSGFSFADMINLSKEEFYKALESRKGPKRVVSASTTPLDSDSSDDESPKPSSSSGKRSYSYDHLFSRHDLSSKLDIRPKCKYGNTCNQLYDEKHMKEFSHPFLPPCCFKNSCSEYGDEAHKFSHPCRYGSQCRELKDPHHTQYYSHAERKVCEHDKECLCIHDRDHMLRVKHTGALDFRHEYINQDIDFDANVVALSSSISNYSINTGDLALINMLSKIDSGDRSVDFIYEYVNRISPQHRCKEPILKLILSHGTLLSRVFQKKMTSSPKEACMELVFTSPLITQSIMHERLTLSNDVKKWIVELLNFQIDQRDNKNPKSVTCKLKLSKKCQQEVEGVIKDIVRAVFSHTVTGIGCPLDLAVKTDQQVFSIVGINKADYYGDILFILNRKIMFHPDFNMSLEAATHYVDRPGEASKTNKWRIPPGNNSNSNYENAKLHPAAKNFHKLLAKDMAVYHFKLFGSLPKSVDDLVNTSLHEDPHNVYEGHLPPIVPVSYISHVIMPKKVFDNLSDAEKKVLKVVILKNKADRLIFKDSGHHHLIKSQQLWDCKKHKLTEMYLGRLLSFSIMYQYGKFSMLPQLALHSSTKTVIELCIRGKDIGICLSPTKKADRSNSLFIIINKVFFWKSNKTPSTIITDGKKELKKVKEFILGDIFMERYIYYTITYKPGKKLRVERKNMNIISSKKASQSKTTNSTPNKNAQNSSLQSTPNKSSSLIKSNSNQQCSFQTPTKSSTTLRTPSSIASSSSLKSSIVSSSSSSTDVYQVAKNAALSSNERNTEQCLRAIKYFAEGKFELALGQISLQTTKSFLSKLVSYKCFYHMSEIEKALLVLKNLYNDTTTLTERGEEDVIGSVQISIMFAQIVLFKLIPKRLTFKCLLAEESEILESGESISSDLDIIKEYLRKIVNMLDKAREDLKKLENEWINFDREEAPFDLTSIINQLKWFIMFYKGVAHFRTYEYVYTKNDYEEWKKILETLSKKGQFLHVDFFYMRSHLSFMEGELEKALFYLNKAERSEEHCKKTIKEHVGGVNATDAMWILDDSALSFDVFDMIQDLKSKITFSQYLEKRMVLREVSEKKELERLIREIRSVSIKRRQHNASLAERTKQFDGFLGTLAQTMFKNFDCSIIEKFRIYGQYRYVVHLAKSLLNSDKPLSHSMKIACVHYLVEALYYLKRFSECVSTYSIHSDLFKNIDSSQEHRLLKVNYFVVDSTITINLEGGSLTWTIQESEALIKQNLKITKEVRQLYLALRFYKFLGRESAATLLKHLFTSIQKDSSITYSEFFTVVEQYSSRNFTIKIGTSKSLIATPNKTNEATPQKSATPSAVDDLVTYSNFEDFSPLRLQSKMKKQNQALEELKRKREAQQSSSTKKTKTE</sequence>
<dbReference type="RefSeq" id="XP_002674388.1">
    <property type="nucleotide sequence ID" value="XM_002674342.1"/>
</dbReference>
<dbReference type="OrthoDB" id="9977239at2759"/>
<dbReference type="VEuPathDB" id="AmoebaDB:NAEGRDRAFT_50979"/>
<feature type="region of interest" description="Disordered" evidence="2">
    <location>
        <begin position="694"/>
        <end position="754"/>
    </location>
</feature>
<protein>
    <submittedName>
        <fullName evidence="3">Predicted protein</fullName>
    </submittedName>
</protein>
<feature type="compositionally biased region" description="Low complexity" evidence="2">
    <location>
        <begin position="62"/>
        <end position="72"/>
    </location>
</feature>
<evidence type="ECO:0000256" key="1">
    <source>
        <dbReference type="SAM" id="Coils"/>
    </source>
</evidence>